<evidence type="ECO:0000313" key="1">
    <source>
        <dbReference type="EMBL" id="KOS68318.1"/>
    </source>
</evidence>
<organism evidence="1 2">
    <name type="scientific">Lysinibacillus contaminans</name>
    <dbReference type="NCBI Taxonomy" id="1293441"/>
    <lineage>
        <taxon>Bacteria</taxon>
        <taxon>Bacillati</taxon>
        <taxon>Bacillota</taxon>
        <taxon>Bacilli</taxon>
        <taxon>Bacillales</taxon>
        <taxon>Bacillaceae</taxon>
        <taxon>Lysinibacillus</taxon>
    </lineage>
</organism>
<sequence>MEKVNYKVVNAELFEAVKNRPLKEIILPQEKLVDEKGIVIAQSRKADADLFISITANDGPSRLLVHWGDSNDYYQGWNMAWEEFTWCLEIAQK</sequence>
<proteinExistence type="predicted"/>
<reference evidence="2" key="1">
    <citation type="submission" date="2015-07" db="EMBL/GenBank/DDBJ databases">
        <title>Fjat-14205 dsm 2895.</title>
        <authorList>
            <person name="Liu B."/>
            <person name="Wang J."/>
            <person name="Zhu Y."/>
            <person name="Liu G."/>
            <person name="Chen Q."/>
            <person name="Chen Z."/>
            <person name="Lan J."/>
            <person name="Che J."/>
            <person name="Ge C."/>
            <person name="Shi H."/>
            <person name="Pan Z."/>
            <person name="Liu X."/>
        </authorList>
    </citation>
    <scope>NUCLEOTIDE SEQUENCE [LARGE SCALE GENOMIC DNA]</scope>
    <source>
        <strain evidence="2">DSM 25560</strain>
    </source>
</reference>
<gene>
    <name evidence="1" type="ORF">AEA09_06945</name>
</gene>
<dbReference type="EMBL" id="LGRV01000003">
    <property type="protein sequence ID" value="KOS68318.1"/>
    <property type="molecule type" value="Genomic_DNA"/>
</dbReference>
<keyword evidence="2" id="KW-1185">Reference proteome</keyword>
<accession>A0ABR5K0L0</accession>
<dbReference type="Proteomes" id="UP000050668">
    <property type="component" value="Unassembled WGS sequence"/>
</dbReference>
<name>A0ABR5K0L0_9BACI</name>
<evidence type="ECO:0000313" key="2">
    <source>
        <dbReference type="Proteomes" id="UP000050668"/>
    </source>
</evidence>
<dbReference type="RefSeq" id="WP_053583142.1">
    <property type="nucleotide sequence ID" value="NZ_LGRV01000003.1"/>
</dbReference>
<comment type="caution">
    <text evidence="1">The sequence shown here is derived from an EMBL/GenBank/DDBJ whole genome shotgun (WGS) entry which is preliminary data.</text>
</comment>
<protein>
    <submittedName>
        <fullName evidence="1">Uncharacterized protein</fullName>
    </submittedName>
</protein>